<comment type="caution">
    <text evidence="2">The sequence shown here is derived from an EMBL/GenBank/DDBJ whole genome shotgun (WGS) entry which is preliminary data.</text>
</comment>
<keyword evidence="1" id="KW-0812">Transmembrane</keyword>
<accession>A0A2R5GZR9</accession>
<proteinExistence type="predicted"/>
<protein>
    <submittedName>
        <fullName evidence="2">Uncharacterized protein</fullName>
    </submittedName>
</protein>
<evidence type="ECO:0000313" key="2">
    <source>
        <dbReference type="EMBL" id="GBG33981.1"/>
    </source>
</evidence>
<keyword evidence="1" id="KW-0472">Membrane</keyword>
<gene>
    <name evidence="2" type="ORF">FCC1311_102042</name>
</gene>
<keyword evidence="3" id="KW-1185">Reference proteome</keyword>
<organism evidence="2 3">
    <name type="scientific">Hondaea fermentalgiana</name>
    <dbReference type="NCBI Taxonomy" id="2315210"/>
    <lineage>
        <taxon>Eukaryota</taxon>
        <taxon>Sar</taxon>
        <taxon>Stramenopiles</taxon>
        <taxon>Bigyra</taxon>
        <taxon>Labyrinthulomycetes</taxon>
        <taxon>Thraustochytrida</taxon>
        <taxon>Thraustochytriidae</taxon>
        <taxon>Hondaea</taxon>
    </lineage>
</organism>
<reference evidence="2 3" key="1">
    <citation type="submission" date="2017-12" db="EMBL/GenBank/DDBJ databases">
        <title>Sequencing, de novo assembly and annotation of complete genome of a new Thraustochytrid species, strain FCC1311.</title>
        <authorList>
            <person name="Sedici K."/>
            <person name="Godart F."/>
            <person name="Aiese Cigliano R."/>
            <person name="Sanseverino W."/>
            <person name="Barakat M."/>
            <person name="Ortet P."/>
            <person name="Marechal E."/>
            <person name="Cagnac O."/>
            <person name="Amato A."/>
        </authorList>
    </citation>
    <scope>NUCLEOTIDE SEQUENCE [LARGE SCALE GENOMIC DNA]</scope>
</reference>
<sequence length="411" mass="46962">MNSDAHTGAYSAEEIQSWDQRTSMRPAPYRFAMARPAKGLNVADPLMARVPTSELVCHGKTSPNLPRDPEPDWVDWDLVERGQAVWKEQVARSFAGLGLALLSGFSIARFAEILFVNGYAKSGETAMQRYRATGFYVTDFYRSSLRDPKSKARRGIANVRAMHEWARRRSKKIFDQTKGEGVALCQLDMAEVQLGFSGICMEIIERDFGAGPISQEDAEAMAHCWRLIGYHLGIMDEYNVCRSLEDLRACVDDFMAFTPRRFQTMRPATAELRRTAMEGFGMETGLGTGFWHGLFLTYLHSAQYDLKQLTPEVVVHPGMGIVAHLYIQLFRFDTISAVMGRILLADRDAYEKDPDTAKRKAALRKSLARFHDVFVWRFTGMLYILRHLLLVLGLWRILRRAWRARLSFRQR</sequence>
<evidence type="ECO:0000313" key="3">
    <source>
        <dbReference type="Proteomes" id="UP000241890"/>
    </source>
</evidence>
<dbReference type="Proteomes" id="UP000241890">
    <property type="component" value="Unassembled WGS sequence"/>
</dbReference>
<keyword evidence="1" id="KW-1133">Transmembrane helix</keyword>
<dbReference type="OrthoDB" id="6361347at2759"/>
<feature type="transmembrane region" description="Helical" evidence="1">
    <location>
        <begin position="374"/>
        <end position="395"/>
    </location>
</feature>
<dbReference type="InParanoid" id="A0A2R5GZR9"/>
<evidence type="ECO:0000256" key="1">
    <source>
        <dbReference type="SAM" id="Phobius"/>
    </source>
</evidence>
<dbReference type="AlphaFoldDB" id="A0A2R5GZR9"/>
<dbReference type="PANTHER" id="PTHR37159">
    <property type="entry name" value="GH11867P"/>
    <property type="match status" value="1"/>
</dbReference>
<dbReference type="EMBL" id="BEYU01000176">
    <property type="protein sequence ID" value="GBG33981.1"/>
    <property type="molecule type" value="Genomic_DNA"/>
</dbReference>
<dbReference type="PANTHER" id="PTHR37159:SF1">
    <property type="entry name" value="GH11867P"/>
    <property type="match status" value="1"/>
</dbReference>
<name>A0A2R5GZR9_9STRA</name>